<evidence type="ECO:0000313" key="9">
    <source>
        <dbReference type="EMBL" id="SVD50938.1"/>
    </source>
</evidence>
<feature type="transmembrane region" description="Helical" evidence="8">
    <location>
        <begin position="43"/>
        <end position="61"/>
    </location>
</feature>
<evidence type="ECO:0008006" key="10">
    <source>
        <dbReference type="Google" id="ProtNLM"/>
    </source>
</evidence>
<dbReference type="NCBIfam" id="TIGR04178">
    <property type="entry name" value="exo_archaeo"/>
    <property type="match status" value="1"/>
</dbReference>
<feature type="transmembrane region" description="Helical" evidence="8">
    <location>
        <begin position="146"/>
        <end position="163"/>
    </location>
</feature>
<feature type="transmembrane region" description="Helical" evidence="8">
    <location>
        <begin position="12"/>
        <end position="31"/>
    </location>
</feature>
<dbReference type="GO" id="GO:0005886">
    <property type="term" value="C:plasma membrane"/>
    <property type="evidence" value="ECO:0007669"/>
    <property type="project" value="UniProtKB-SubCell"/>
</dbReference>
<gene>
    <name evidence="9" type="ORF">METZ01_LOCUS403792</name>
</gene>
<dbReference type="AlphaFoldDB" id="A0A382VYJ0"/>
<dbReference type="GO" id="GO:0006508">
    <property type="term" value="P:proteolysis"/>
    <property type="evidence" value="ECO:0007669"/>
    <property type="project" value="UniProtKB-KW"/>
</dbReference>
<evidence type="ECO:0000256" key="5">
    <source>
        <dbReference type="ARBA" id="ARBA00022801"/>
    </source>
</evidence>
<keyword evidence="3" id="KW-0645">Protease</keyword>
<keyword evidence="4 8" id="KW-0812">Transmembrane</keyword>
<feature type="transmembrane region" description="Helical" evidence="8">
    <location>
        <begin position="108"/>
        <end position="126"/>
    </location>
</feature>
<evidence type="ECO:0000256" key="4">
    <source>
        <dbReference type="ARBA" id="ARBA00022692"/>
    </source>
</evidence>
<proteinExistence type="predicted"/>
<evidence type="ECO:0000256" key="8">
    <source>
        <dbReference type="SAM" id="Phobius"/>
    </source>
</evidence>
<keyword evidence="7 8" id="KW-0472">Membrane</keyword>
<evidence type="ECO:0000256" key="7">
    <source>
        <dbReference type="ARBA" id="ARBA00023136"/>
    </source>
</evidence>
<evidence type="ECO:0000256" key="1">
    <source>
        <dbReference type="ARBA" id="ARBA00004651"/>
    </source>
</evidence>
<keyword evidence="5" id="KW-0378">Hydrolase</keyword>
<keyword evidence="6 8" id="KW-1133">Transmembrane helix</keyword>
<organism evidence="9">
    <name type="scientific">marine metagenome</name>
    <dbReference type="NCBI Taxonomy" id="408172"/>
    <lineage>
        <taxon>unclassified sequences</taxon>
        <taxon>metagenomes</taxon>
        <taxon>ecological metagenomes</taxon>
    </lineage>
</organism>
<dbReference type="GO" id="GO:0008233">
    <property type="term" value="F:peptidase activity"/>
    <property type="evidence" value="ECO:0007669"/>
    <property type="project" value="UniProtKB-KW"/>
</dbReference>
<sequence length="181" mass="20635">MKSITEYIRSPLTIFFIKVGLIYGGWEVLYQYVLLPDFWLDTWLSHAGVSLAAGSLSFLGWDIESTARFVCVVGNRGIEVQNGCNGLDLLGLYAGFIIAYPGSMNKRLYFLFGGLFFLFLANVFRITTFVLTNYYVPQYIDVYHEYSSFIIFYPIVLTLWYLWTENSDQQSFLSGAGFSSA</sequence>
<dbReference type="InterPro" id="IPR019127">
    <property type="entry name" value="Exosortase"/>
</dbReference>
<dbReference type="InterPro" id="IPR026392">
    <property type="entry name" value="Exo/Archaeosortase_dom"/>
</dbReference>
<comment type="subcellular location">
    <subcellularLocation>
        <location evidence="1">Cell membrane</location>
        <topology evidence="1">Multi-pass membrane protein</topology>
    </subcellularLocation>
</comment>
<dbReference type="Pfam" id="PF09721">
    <property type="entry name" value="Exosortase_EpsH"/>
    <property type="match status" value="1"/>
</dbReference>
<keyword evidence="2" id="KW-1003">Cell membrane</keyword>
<reference evidence="9" key="1">
    <citation type="submission" date="2018-05" db="EMBL/GenBank/DDBJ databases">
        <authorList>
            <person name="Lanie J.A."/>
            <person name="Ng W.-L."/>
            <person name="Kazmierczak K.M."/>
            <person name="Andrzejewski T.M."/>
            <person name="Davidsen T.M."/>
            <person name="Wayne K.J."/>
            <person name="Tettelin H."/>
            <person name="Glass J.I."/>
            <person name="Rusch D."/>
            <person name="Podicherti R."/>
            <person name="Tsui H.-C.T."/>
            <person name="Winkler M.E."/>
        </authorList>
    </citation>
    <scope>NUCLEOTIDE SEQUENCE</scope>
</reference>
<evidence type="ECO:0000256" key="6">
    <source>
        <dbReference type="ARBA" id="ARBA00022989"/>
    </source>
</evidence>
<name>A0A382VYJ0_9ZZZZ</name>
<protein>
    <recommendedName>
        <fullName evidence="10">Exosortase/archaeosortase family protein</fullName>
    </recommendedName>
</protein>
<evidence type="ECO:0000256" key="3">
    <source>
        <dbReference type="ARBA" id="ARBA00022670"/>
    </source>
</evidence>
<dbReference type="EMBL" id="UINC01155214">
    <property type="protein sequence ID" value="SVD50938.1"/>
    <property type="molecule type" value="Genomic_DNA"/>
</dbReference>
<evidence type="ECO:0000256" key="2">
    <source>
        <dbReference type="ARBA" id="ARBA00022475"/>
    </source>
</evidence>
<accession>A0A382VYJ0</accession>